<evidence type="ECO:0000256" key="4">
    <source>
        <dbReference type="HAMAP-Rule" id="MF_02100"/>
    </source>
</evidence>
<feature type="binding site" evidence="4">
    <location>
        <position position="53"/>
    </location>
    <ligand>
        <name>S-adenosyl-L-methionine</name>
        <dbReference type="ChEBI" id="CHEBI:59789"/>
    </ligand>
</feature>
<evidence type="ECO:0000313" key="5">
    <source>
        <dbReference type="EMBL" id="MCR6097971.1"/>
    </source>
</evidence>
<dbReference type="InterPro" id="IPR023553">
    <property type="entry name" value="Uncharacterised_MeTfrase_YrrT"/>
</dbReference>
<comment type="function">
    <text evidence="4">Could be a S-adenosyl-L-methionine-dependent methyltransferase.</text>
</comment>
<feature type="binding site" evidence="4">
    <location>
        <position position="74"/>
    </location>
    <ligand>
        <name>S-adenosyl-L-methionine</name>
        <dbReference type="ChEBI" id="CHEBI:59789"/>
    </ligand>
</feature>
<organism evidence="5 6">
    <name type="scientific">Salipaludibacillus agaradhaerens</name>
    <name type="common">Bacillus agaradhaerens</name>
    <dbReference type="NCBI Taxonomy" id="76935"/>
    <lineage>
        <taxon>Bacteria</taxon>
        <taxon>Bacillati</taxon>
        <taxon>Bacillota</taxon>
        <taxon>Bacilli</taxon>
        <taxon>Bacillales</taxon>
        <taxon>Bacillaceae</taxon>
    </lineage>
</organism>
<name>A0A9Q4B451_SALAG</name>
<feature type="binding site" evidence="4">
    <location>
        <position position="95"/>
    </location>
    <ligand>
        <name>S-adenosyl-L-methionine</name>
        <dbReference type="ChEBI" id="CHEBI:59789"/>
    </ligand>
</feature>
<keyword evidence="2 4" id="KW-0808">Transferase</keyword>
<dbReference type="Gene3D" id="3.40.50.150">
    <property type="entry name" value="Vaccinia Virus protein VP39"/>
    <property type="match status" value="1"/>
</dbReference>
<comment type="caution">
    <text evidence="5">The sequence shown here is derived from an EMBL/GenBank/DDBJ whole genome shotgun (WGS) entry which is preliminary data.</text>
</comment>
<dbReference type="AlphaFoldDB" id="A0A9Q4B451"/>
<keyword evidence="3 4" id="KW-0949">S-adenosyl-L-methionine</keyword>
<dbReference type="InterPro" id="IPR029063">
    <property type="entry name" value="SAM-dependent_MTases_sf"/>
</dbReference>
<evidence type="ECO:0000256" key="3">
    <source>
        <dbReference type="ARBA" id="ARBA00022691"/>
    </source>
</evidence>
<comment type="similarity">
    <text evidence="4">Belongs to the methyltransferase superfamily. YrrT family.</text>
</comment>
<dbReference type="Pfam" id="PF13489">
    <property type="entry name" value="Methyltransf_23"/>
    <property type="match status" value="1"/>
</dbReference>
<keyword evidence="1 4" id="KW-0489">Methyltransferase</keyword>
<dbReference type="RefSeq" id="WP_257822341.1">
    <property type="nucleotide sequence ID" value="NZ_JABXYM010000001.1"/>
</dbReference>
<gene>
    <name evidence="5" type="ORF">HXA33_15645</name>
</gene>
<keyword evidence="6" id="KW-1185">Reference proteome</keyword>
<accession>A0A9Q4B451</accession>
<sequence>MGREFVELFDRWADNYDKTVQGVEEEYRAVFEGYDTILEEVAQRATGNILEFGVGTGNLASLLRQKSCKYMGVEPSEKMRKISEEKLSIALYDGDFLSYPKPPWPIHAIVSTYAFHHLTDEEKSQAAAVYSQLLSQGGKVVFADTIFINDEAKHDMIKKAESMNYLNLAQDLQTEYYTTIPTLQTLFEQEGFTVDFKKMNSFVWMMEAVKS</sequence>
<dbReference type="Proteomes" id="UP001057753">
    <property type="component" value="Unassembled WGS sequence"/>
</dbReference>
<evidence type="ECO:0000256" key="1">
    <source>
        <dbReference type="ARBA" id="ARBA00022603"/>
    </source>
</evidence>
<evidence type="ECO:0000313" key="6">
    <source>
        <dbReference type="Proteomes" id="UP001057753"/>
    </source>
</evidence>
<dbReference type="SUPFAM" id="SSF53335">
    <property type="entry name" value="S-adenosyl-L-methionine-dependent methyltransferases"/>
    <property type="match status" value="1"/>
</dbReference>
<dbReference type="EC" id="2.1.1.-" evidence="4"/>
<dbReference type="EMBL" id="JABXYM010000001">
    <property type="protein sequence ID" value="MCR6097971.1"/>
    <property type="molecule type" value="Genomic_DNA"/>
</dbReference>
<reference evidence="5" key="1">
    <citation type="submission" date="2020-06" db="EMBL/GenBank/DDBJ databases">
        <title>Insight into the genomes of haloalkaliphilic bacilli from Kenyan soda lakes.</title>
        <authorList>
            <person name="Mwirichia R."/>
            <person name="Villamizar G.C."/>
            <person name="Poehlein A."/>
            <person name="Mugweru J."/>
            <person name="Kipnyargis A."/>
            <person name="Kiplimo D."/>
            <person name="Orwa P."/>
            <person name="Daniel R."/>
        </authorList>
    </citation>
    <scope>NUCLEOTIDE SEQUENCE</scope>
    <source>
        <strain evidence="5">B1096_S55</strain>
    </source>
</reference>
<dbReference type="HAMAP" id="MF_02100">
    <property type="entry name" value="Methyltr_YrrT"/>
    <property type="match status" value="1"/>
</dbReference>
<proteinExistence type="inferred from homology"/>
<dbReference type="GO" id="GO:0008757">
    <property type="term" value="F:S-adenosylmethionine-dependent methyltransferase activity"/>
    <property type="evidence" value="ECO:0007669"/>
    <property type="project" value="UniProtKB-UniRule"/>
</dbReference>
<evidence type="ECO:0000256" key="2">
    <source>
        <dbReference type="ARBA" id="ARBA00022679"/>
    </source>
</evidence>
<dbReference type="GO" id="GO:0032259">
    <property type="term" value="P:methylation"/>
    <property type="evidence" value="ECO:0007669"/>
    <property type="project" value="UniProtKB-KW"/>
</dbReference>
<dbReference type="CDD" id="cd02440">
    <property type="entry name" value="AdoMet_MTases"/>
    <property type="match status" value="1"/>
</dbReference>
<dbReference type="PANTHER" id="PTHR43861">
    <property type="entry name" value="TRANS-ACONITATE 2-METHYLTRANSFERASE-RELATED"/>
    <property type="match status" value="1"/>
</dbReference>
<protein>
    <recommendedName>
        <fullName evidence="4">Uncharacterized methyltransferase HXA33_15645</fullName>
        <ecNumber evidence="4">2.1.1.-</ecNumber>
    </recommendedName>
</protein>